<keyword evidence="4" id="KW-1185">Reference proteome</keyword>
<dbReference type="Proteomes" id="UP000240493">
    <property type="component" value="Unassembled WGS sequence"/>
</dbReference>
<dbReference type="OrthoDB" id="5428863at2759"/>
<accession>A0A2T3ZBA9</accession>
<evidence type="ECO:0000256" key="1">
    <source>
        <dbReference type="SAM" id="MobiDB-lite"/>
    </source>
</evidence>
<proteinExistence type="predicted"/>
<organism evidence="3 4">
    <name type="scientific">Trichoderma asperellum (strain ATCC 204424 / CBS 433.97 / NBRC 101777)</name>
    <dbReference type="NCBI Taxonomy" id="1042311"/>
    <lineage>
        <taxon>Eukaryota</taxon>
        <taxon>Fungi</taxon>
        <taxon>Dikarya</taxon>
        <taxon>Ascomycota</taxon>
        <taxon>Pezizomycotina</taxon>
        <taxon>Sordariomycetes</taxon>
        <taxon>Hypocreomycetidae</taxon>
        <taxon>Hypocreales</taxon>
        <taxon>Hypocreaceae</taxon>
        <taxon>Trichoderma</taxon>
    </lineage>
</organism>
<feature type="region of interest" description="Disordered" evidence="1">
    <location>
        <begin position="764"/>
        <end position="783"/>
    </location>
</feature>
<evidence type="ECO:0000313" key="3">
    <source>
        <dbReference type="EMBL" id="PTB42098.1"/>
    </source>
</evidence>
<feature type="domain" description="Heterokaryon incompatibility" evidence="2">
    <location>
        <begin position="299"/>
        <end position="439"/>
    </location>
</feature>
<dbReference type="InterPro" id="IPR010730">
    <property type="entry name" value="HET"/>
</dbReference>
<dbReference type="Pfam" id="PF06985">
    <property type="entry name" value="HET"/>
    <property type="match status" value="1"/>
</dbReference>
<protein>
    <recommendedName>
        <fullName evidence="2">Heterokaryon incompatibility domain-containing protein</fullName>
    </recommendedName>
</protein>
<name>A0A2T3ZBA9_TRIA4</name>
<dbReference type="AlphaFoldDB" id="A0A2T3ZBA9"/>
<evidence type="ECO:0000259" key="2">
    <source>
        <dbReference type="Pfam" id="PF06985"/>
    </source>
</evidence>
<sequence length="856" mass="95620">MKKFSKILSRRLGRSGGDDHHRWDAGLQSGLDFHQLTSRRWRSGDDGLAMNGENHSRIFTKEDAGQLCDVCEAIDFPRLLDWKPGDARPWDERRRRRRREGNLCPWCVFFHSMITTVPEGDENGGADGRDGRAMKTKFTPYLRIRLAFERLGGGEKHPLAKSVLFEVTTRNRSLPWGYIVRATPALEADKQNGHAAANGKAKRREETKVIWGREINPLLHLDLAKSWINFCNENHATGPCAVKDRALVKGLRLIDCEENRVVLAENLSTPTPHDKPQDAECQSITPSHNNSIMHQNLDYVTLSYVMGTYREDDDDNSDDEHLPRRLPKAVTDAISTTKALGYRYLWVDRYCIPRKGDTKGASERQRQLDLMGQIYSHSALTLVVAAGEGVRDGITGISAPREEQLSIQTESDLFTTSLLRPDLEVASSIWASRAWTYQEGLLSRRRLVFTPSQVYFQCQALHCHESLSLPLKYAPGLNFGRVFPSSIDDALQPNRFKNHIKAYLAKSISNTDDRLDAFRGLLHEYSAREKLPVENLLGLPLFHPDDFTKHKVVSQTDRLAIALGWMPNRQLPSSSVSSSSATSSHDDLVYSPVTDPYSLIDNPNPFPSWSWLAWRLNQTTYSYSTPGYSFNFNLVDDASPLLDRVSAPPGMEISVGFSDGMVLSWEIDGDAIARKADKIEMLRLKTFCFDLTVKKAAAGLGAKYGFSLDEPVASALGKSATDSIESWIRRSSVTVLSVSADDVPAGQEYSLVGVLVSGRHWKPDSTVQQHHGHHHRSTAPTAAAPASTAMATVLICRRANWDPEGRLLRLGALNVAYDGLVPAADESDASIMKGIDTRVSGEKKDLRVRLRELDIY</sequence>
<dbReference type="PANTHER" id="PTHR33112">
    <property type="entry name" value="DOMAIN PROTEIN, PUTATIVE-RELATED"/>
    <property type="match status" value="1"/>
</dbReference>
<reference evidence="3 4" key="1">
    <citation type="submission" date="2016-07" db="EMBL/GenBank/DDBJ databases">
        <title>Multiple horizontal gene transfer events from other fungi enriched the ability of initially mycotrophic Trichoderma (Ascomycota) to feed on dead plant biomass.</title>
        <authorList>
            <consortium name="DOE Joint Genome Institute"/>
            <person name="Aerts A."/>
            <person name="Atanasova L."/>
            <person name="Chenthamara K."/>
            <person name="Zhang J."/>
            <person name="Grujic M."/>
            <person name="Henrissat B."/>
            <person name="Kuo A."/>
            <person name="Salamov A."/>
            <person name="Lipzen A."/>
            <person name="Labutti K."/>
            <person name="Barry K."/>
            <person name="Miao Y."/>
            <person name="Rahimi M.J."/>
            <person name="Shen Q."/>
            <person name="Grigoriev I.V."/>
            <person name="Kubicek C.P."/>
            <person name="Druzhinina I.S."/>
        </authorList>
    </citation>
    <scope>NUCLEOTIDE SEQUENCE [LARGE SCALE GENOMIC DNA]</scope>
    <source>
        <strain evidence="3 4">CBS 433.97</strain>
    </source>
</reference>
<gene>
    <name evidence="3" type="ORF">M441DRAFT_164945</name>
</gene>
<dbReference type="PANTHER" id="PTHR33112:SF1">
    <property type="entry name" value="HETEROKARYON INCOMPATIBILITY DOMAIN-CONTAINING PROTEIN"/>
    <property type="match status" value="1"/>
</dbReference>
<dbReference type="STRING" id="1042311.A0A2T3ZBA9"/>
<dbReference type="EMBL" id="KZ679260">
    <property type="protein sequence ID" value="PTB42098.1"/>
    <property type="molecule type" value="Genomic_DNA"/>
</dbReference>
<evidence type="ECO:0000313" key="4">
    <source>
        <dbReference type="Proteomes" id="UP000240493"/>
    </source>
</evidence>